<dbReference type="SUPFAM" id="SSF53955">
    <property type="entry name" value="Lysozyme-like"/>
    <property type="match status" value="1"/>
</dbReference>
<feature type="domain" description="Transglycosylase SLT" evidence="1">
    <location>
        <begin position="72"/>
        <end position="161"/>
    </location>
</feature>
<protein>
    <recommendedName>
        <fullName evidence="1">Transglycosylase SLT domain-containing protein</fullName>
    </recommendedName>
</protein>
<organism evidence="3">
    <name type="scientific">uncultured Caudovirales phage</name>
    <dbReference type="NCBI Taxonomy" id="2100421"/>
    <lineage>
        <taxon>Viruses</taxon>
        <taxon>Duplodnaviria</taxon>
        <taxon>Heunggongvirae</taxon>
        <taxon>Uroviricota</taxon>
        <taxon>Caudoviricetes</taxon>
        <taxon>Peduoviridae</taxon>
        <taxon>Maltschvirus</taxon>
        <taxon>Maltschvirus maltsch</taxon>
    </lineage>
</organism>
<dbReference type="Pfam" id="PF18896">
    <property type="entry name" value="SLT_3"/>
    <property type="match status" value="1"/>
</dbReference>
<gene>
    <name evidence="2" type="ORF">UFOVP1033_90</name>
    <name evidence="3" type="ORF">UFOVP1631_90</name>
</gene>
<evidence type="ECO:0000313" key="2">
    <source>
        <dbReference type="EMBL" id="CAB4179340.1"/>
    </source>
</evidence>
<name>A0A6J5T239_9CAUD</name>
<dbReference type="EMBL" id="LR797501">
    <property type="protein sequence ID" value="CAB4220864.1"/>
    <property type="molecule type" value="Genomic_DNA"/>
</dbReference>
<dbReference type="Gene3D" id="1.10.530.10">
    <property type="match status" value="1"/>
</dbReference>
<dbReference type="InterPro" id="IPR023346">
    <property type="entry name" value="Lysozyme-like_dom_sf"/>
</dbReference>
<proteinExistence type="predicted"/>
<accession>A0A6J5T239</accession>
<evidence type="ECO:0000259" key="1">
    <source>
        <dbReference type="Pfam" id="PF18896"/>
    </source>
</evidence>
<reference evidence="3" key="1">
    <citation type="submission" date="2020-05" db="EMBL/GenBank/DDBJ databases">
        <authorList>
            <person name="Chiriac C."/>
            <person name="Salcher M."/>
            <person name="Ghai R."/>
            <person name="Kavagutti S V."/>
        </authorList>
    </citation>
    <scope>NUCLEOTIDE SEQUENCE</scope>
</reference>
<sequence length="197" mass="22005">MNLTKRGKIVFGSLFTAMFVASGMVVLPPAFSPTKAEALVLQKQYQKHYQERAFAKYNNADRLTKTELVDLLYAVGFQGQALRYSWAIAMKESHGNPLSHNGNRKTGDNSFGLFQVNMVDSLGQDRREKFNLEYNAQLLNPVVNAKIAYFMSAKGKNWRSWKGVHNPVVRKWLAQFPEAHAQALAKAKAKALGKAGA</sequence>
<dbReference type="InterPro" id="IPR043992">
    <property type="entry name" value="SLT_3"/>
</dbReference>
<dbReference type="EMBL" id="LR796981">
    <property type="protein sequence ID" value="CAB4179340.1"/>
    <property type="molecule type" value="Genomic_DNA"/>
</dbReference>
<evidence type="ECO:0000313" key="3">
    <source>
        <dbReference type="EMBL" id="CAB4220864.1"/>
    </source>
</evidence>